<feature type="chain" id="PRO_5045563789" evidence="3">
    <location>
        <begin position="28"/>
        <end position="798"/>
    </location>
</feature>
<accession>A0ABT4BFS9</accession>
<evidence type="ECO:0000313" key="6">
    <source>
        <dbReference type="Proteomes" id="UP001151002"/>
    </source>
</evidence>
<proteinExistence type="predicted"/>
<dbReference type="Gene3D" id="2.60.120.200">
    <property type="match status" value="1"/>
</dbReference>
<keyword evidence="2" id="KW-1015">Disulfide bond</keyword>
<name>A0ABT4BFS9_9ACTN</name>
<dbReference type="InterPro" id="IPR006311">
    <property type="entry name" value="TAT_signal"/>
</dbReference>
<feature type="domain" description="LamG-like jellyroll fold" evidence="4">
    <location>
        <begin position="653"/>
        <end position="788"/>
    </location>
</feature>
<dbReference type="EMBL" id="JAPNTZ010000026">
    <property type="protein sequence ID" value="MCY1145404.1"/>
    <property type="molecule type" value="Genomic_DNA"/>
</dbReference>
<dbReference type="SMART" id="SM00560">
    <property type="entry name" value="LamGL"/>
    <property type="match status" value="1"/>
</dbReference>
<dbReference type="Pfam" id="PF13385">
    <property type="entry name" value="Laminin_G_3"/>
    <property type="match status" value="1"/>
</dbReference>
<evidence type="ECO:0000259" key="4">
    <source>
        <dbReference type="SMART" id="SM00560"/>
    </source>
</evidence>
<dbReference type="SUPFAM" id="SSF48208">
    <property type="entry name" value="Six-hairpin glycosidases"/>
    <property type="match status" value="1"/>
</dbReference>
<dbReference type="PANTHER" id="PTHR31151">
    <property type="entry name" value="PROLINE-TRNA LIGASE (DUF1680)"/>
    <property type="match status" value="1"/>
</dbReference>
<evidence type="ECO:0000256" key="3">
    <source>
        <dbReference type="SAM" id="SignalP"/>
    </source>
</evidence>
<dbReference type="Pfam" id="PF20736">
    <property type="entry name" value="Glyco_hydro127M"/>
    <property type="match status" value="1"/>
</dbReference>
<dbReference type="InterPro" id="IPR013320">
    <property type="entry name" value="ConA-like_dom_sf"/>
</dbReference>
<feature type="signal peptide" evidence="3">
    <location>
        <begin position="1"/>
        <end position="27"/>
    </location>
</feature>
<reference evidence="5" key="1">
    <citation type="submission" date="2022-11" db="EMBL/GenBank/DDBJ databases">
        <authorList>
            <person name="Somphong A."/>
            <person name="Phongsopitanun W."/>
        </authorList>
    </citation>
    <scope>NUCLEOTIDE SEQUENCE</scope>
    <source>
        <strain evidence="5">Pm04-4</strain>
    </source>
</reference>
<evidence type="ECO:0000256" key="1">
    <source>
        <dbReference type="ARBA" id="ARBA00022729"/>
    </source>
</evidence>
<dbReference type="Proteomes" id="UP001151002">
    <property type="component" value="Unassembled WGS sequence"/>
</dbReference>
<evidence type="ECO:0000256" key="2">
    <source>
        <dbReference type="ARBA" id="ARBA00023157"/>
    </source>
</evidence>
<dbReference type="RefSeq" id="WP_267570024.1">
    <property type="nucleotide sequence ID" value="NZ_JAPNTZ010000026.1"/>
</dbReference>
<organism evidence="5 6">
    <name type="scientific">Paractinoplanes pyxinae</name>
    <dbReference type="NCBI Taxonomy" id="2997416"/>
    <lineage>
        <taxon>Bacteria</taxon>
        <taxon>Bacillati</taxon>
        <taxon>Actinomycetota</taxon>
        <taxon>Actinomycetes</taxon>
        <taxon>Micromonosporales</taxon>
        <taxon>Micromonosporaceae</taxon>
        <taxon>Paractinoplanes</taxon>
    </lineage>
</organism>
<sequence length="798" mass="84887">MNLTRRTLLAGSAAAATVLSVGAKASAAARPDAGVSAYAFPLSAVRLLPSPFTANAARTQSYLLFLNNDRLLHTFRLNVGLSSSATACGGWESPTTELRGHSTGHLLTALAQAYASTGDSAYKTKGDQIVAVLAQCQARTAAAGYNTGYLSAFPESFIDRVEARQSVWAPYYTLHKIMAGLLDMHLVAGNAQALTVLLGMASWVKFRNDRLTQAQRQNMLDTEFGGMNEVLTNLYQVTGDPAHLAAAQHFDHAEVFDPLAAGQDNLNNYHANTQIPKALGAIREYHATGTTRYRDIAVNFWDIVTRHHTYAIGGNSNGEYFKAPDRIASELSDTTAECCNSYNMLKLTRQFFFTNPARADYIDYYEKALYNHILASQDPNSAHGFQCYYVPLRAGGIKTYSNDYNSFVCCHGTGMESNTKYGDTIYFHDGGSTLFVNLFIPSVLSWGAFSVRQETSFPEAGSTRLTVTGSGAFTMRIRIPAWASGAQIRVNGTVLSSPAAGAYASVNRTWASGDVVDVTLPMALSREATNDNSTVQAVKLGPIVLAGLFGNQNLSALPALDAATLTSTSAGSVALQPFYKVHGQRYSVYWSVTGSPFVAHYPFDGSPADASGNGRTATVYIAGYVAGRTGNALNLDGTAGYAALPPGILAGASNFTVALWVRLDAVTTWSRMLDFGTGTSAYMFLTPRSSAGTLRFAITTGGSGSEQRIEGPAVAAGVWTHVAVTRNGNTGTLCVNGVAAGSNAALTLGPAALGNTTRNWLGRSQYADPYLDGALDNVRLYSRALSAAEVSSLYTSGS</sequence>
<keyword evidence="6" id="KW-1185">Reference proteome</keyword>
<evidence type="ECO:0000313" key="5">
    <source>
        <dbReference type="EMBL" id="MCY1145404.1"/>
    </source>
</evidence>
<keyword evidence="5" id="KW-0378">Hydrolase</keyword>
<protein>
    <submittedName>
        <fullName evidence="5">Glycoside hydrolase family 127 protein</fullName>
    </submittedName>
</protein>
<dbReference type="InterPro" id="IPR006558">
    <property type="entry name" value="LamG-like"/>
</dbReference>
<dbReference type="PROSITE" id="PS51318">
    <property type="entry name" value="TAT"/>
    <property type="match status" value="1"/>
</dbReference>
<dbReference type="PANTHER" id="PTHR31151:SF0">
    <property type="entry name" value="PROLINE-TRNA LIGASE (DUF1680)"/>
    <property type="match status" value="1"/>
</dbReference>
<keyword evidence="1 3" id="KW-0732">Signal</keyword>
<dbReference type="GO" id="GO:0016787">
    <property type="term" value="F:hydrolase activity"/>
    <property type="evidence" value="ECO:0007669"/>
    <property type="project" value="UniProtKB-KW"/>
</dbReference>
<comment type="caution">
    <text evidence="5">The sequence shown here is derived from an EMBL/GenBank/DDBJ whole genome shotgun (WGS) entry which is preliminary data.</text>
</comment>
<dbReference type="InterPro" id="IPR012878">
    <property type="entry name" value="Beta-AFase-like_GH127_cat"/>
</dbReference>
<dbReference type="InterPro" id="IPR049046">
    <property type="entry name" value="Beta-AFase-like_GH127_middle"/>
</dbReference>
<dbReference type="SUPFAM" id="SSF49899">
    <property type="entry name" value="Concanavalin A-like lectins/glucanases"/>
    <property type="match status" value="1"/>
</dbReference>
<dbReference type="Pfam" id="PF07944">
    <property type="entry name" value="Beta-AFase-like_GH127_cat"/>
    <property type="match status" value="1"/>
</dbReference>
<gene>
    <name evidence="5" type="ORF">OWR29_46010</name>
</gene>
<dbReference type="InterPro" id="IPR008928">
    <property type="entry name" value="6-hairpin_glycosidase_sf"/>
</dbReference>